<dbReference type="InterPro" id="IPR000847">
    <property type="entry name" value="LysR_HTH_N"/>
</dbReference>
<dbReference type="Gene3D" id="3.40.190.290">
    <property type="match status" value="1"/>
</dbReference>
<organism evidence="6 7">
    <name type="scientific">Fuscibacter oryzae</name>
    <dbReference type="NCBI Taxonomy" id="2803939"/>
    <lineage>
        <taxon>Bacteria</taxon>
        <taxon>Pseudomonadati</taxon>
        <taxon>Pseudomonadota</taxon>
        <taxon>Alphaproteobacteria</taxon>
        <taxon>Rhodobacterales</taxon>
        <taxon>Paracoccaceae</taxon>
        <taxon>Fuscibacter</taxon>
    </lineage>
</organism>
<gene>
    <name evidence="6" type="ORF">JI744_06750</name>
</gene>
<protein>
    <submittedName>
        <fullName evidence="6">LysR family transcriptional regulator</fullName>
    </submittedName>
</protein>
<dbReference type="Pfam" id="PF00126">
    <property type="entry name" value="HTH_1"/>
    <property type="match status" value="1"/>
</dbReference>
<dbReference type="CDD" id="cd08422">
    <property type="entry name" value="PBP2_CrgA_like"/>
    <property type="match status" value="1"/>
</dbReference>
<dbReference type="EMBL" id="JAESVP010000003">
    <property type="protein sequence ID" value="MBL4927799.1"/>
    <property type="molecule type" value="Genomic_DNA"/>
</dbReference>
<dbReference type="PANTHER" id="PTHR30537:SF5">
    <property type="entry name" value="HTH-TYPE TRANSCRIPTIONAL ACTIVATOR TTDR-RELATED"/>
    <property type="match status" value="1"/>
</dbReference>
<dbReference type="InterPro" id="IPR005119">
    <property type="entry name" value="LysR_subst-bd"/>
</dbReference>
<dbReference type="RefSeq" id="WP_202658937.1">
    <property type="nucleotide sequence ID" value="NZ_JAESVP010000003.1"/>
</dbReference>
<dbReference type="InterPro" id="IPR036390">
    <property type="entry name" value="WH_DNA-bd_sf"/>
</dbReference>
<evidence type="ECO:0000313" key="7">
    <source>
        <dbReference type="Proteomes" id="UP000619033"/>
    </source>
</evidence>
<dbReference type="GO" id="GO:0003677">
    <property type="term" value="F:DNA binding"/>
    <property type="evidence" value="ECO:0007669"/>
    <property type="project" value="UniProtKB-KW"/>
</dbReference>
<reference evidence="6" key="1">
    <citation type="submission" date="2021-01" db="EMBL/GenBank/DDBJ databases">
        <title>Genome seq and assembly of Tabrizicola sp. KVB23.</title>
        <authorList>
            <person name="Chhetri G."/>
        </authorList>
    </citation>
    <scope>NUCLEOTIDE SEQUENCE</scope>
    <source>
        <strain evidence="6">KVB23</strain>
    </source>
</reference>
<accession>A0A8J7MUQ7</accession>
<evidence type="ECO:0000256" key="1">
    <source>
        <dbReference type="ARBA" id="ARBA00009437"/>
    </source>
</evidence>
<sequence>METAVLRTFLHIVDEGSFAEAARRMGISKSLCSKYISDLEASLGARLLTRSTRSVKPTAVGLDYSARVREILAQLDEATEAVRAVSAKPSGPLKIGAPVFYTLRVLQPHMLKFIEQHPDIQLEAVLDDERADLVGDSFDAVIRIGNLDDSGLFARHLHDVRLMLVASPGYLAEHGVPAKPEDLTDHRSIYYTNLRGSGTWPFRKGNEVVHQKIVPVFQTNNGELVRAAAMDGKGIAMMPMFMIDEELRDGRLVPILTDFFLPDVPVNLIYPSRRHMTAALRAFMEFMSGLKLR</sequence>
<evidence type="ECO:0000256" key="3">
    <source>
        <dbReference type="ARBA" id="ARBA00023125"/>
    </source>
</evidence>
<dbReference type="PROSITE" id="PS50931">
    <property type="entry name" value="HTH_LYSR"/>
    <property type="match status" value="1"/>
</dbReference>
<proteinExistence type="inferred from homology"/>
<feature type="domain" description="HTH lysR-type" evidence="5">
    <location>
        <begin position="1"/>
        <end position="58"/>
    </location>
</feature>
<evidence type="ECO:0000256" key="2">
    <source>
        <dbReference type="ARBA" id="ARBA00023015"/>
    </source>
</evidence>
<keyword evidence="3" id="KW-0238">DNA-binding</keyword>
<evidence type="ECO:0000313" key="6">
    <source>
        <dbReference type="EMBL" id="MBL4927799.1"/>
    </source>
</evidence>
<comment type="similarity">
    <text evidence="1">Belongs to the LysR transcriptional regulatory family.</text>
</comment>
<name>A0A8J7MUQ7_9RHOB</name>
<keyword evidence="4" id="KW-0804">Transcription</keyword>
<dbReference type="Proteomes" id="UP000619033">
    <property type="component" value="Unassembled WGS sequence"/>
</dbReference>
<dbReference type="SUPFAM" id="SSF53850">
    <property type="entry name" value="Periplasmic binding protein-like II"/>
    <property type="match status" value="1"/>
</dbReference>
<dbReference type="Pfam" id="PF03466">
    <property type="entry name" value="LysR_substrate"/>
    <property type="match status" value="1"/>
</dbReference>
<comment type="caution">
    <text evidence="6">The sequence shown here is derived from an EMBL/GenBank/DDBJ whole genome shotgun (WGS) entry which is preliminary data.</text>
</comment>
<dbReference type="GO" id="GO:0003700">
    <property type="term" value="F:DNA-binding transcription factor activity"/>
    <property type="evidence" value="ECO:0007669"/>
    <property type="project" value="InterPro"/>
</dbReference>
<dbReference type="AlphaFoldDB" id="A0A8J7MUQ7"/>
<keyword evidence="2" id="KW-0805">Transcription regulation</keyword>
<keyword evidence="7" id="KW-1185">Reference proteome</keyword>
<evidence type="ECO:0000256" key="4">
    <source>
        <dbReference type="ARBA" id="ARBA00023163"/>
    </source>
</evidence>
<dbReference type="PANTHER" id="PTHR30537">
    <property type="entry name" value="HTH-TYPE TRANSCRIPTIONAL REGULATOR"/>
    <property type="match status" value="1"/>
</dbReference>
<evidence type="ECO:0000259" key="5">
    <source>
        <dbReference type="PROSITE" id="PS50931"/>
    </source>
</evidence>
<dbReference type="InterPro" id="IPR058163">
    <property type="entry name" value="LysR-type_TF_proteobact-type"/>
</dbReference>
<dbReference type="FunFam" id="1.10.10.10:FF:000001">
    <property type="entry name" value="LysR family transcriptional regulator"/>
    <property type="match status" value="1"/>
</dbReference>
<dbReference type="InterPro" id="IPR036388">
    <property type="entry name" value="WH-like_DNA-bd_sf"/>
</dbReference>
<dbReference type="Gene3D" id="1.10.10.10">
    <property type="entry name" value="Winged helix-like DNA-binding domain superfamily/Winged helix DNA-binding domain"/>
    <property type="match status" value="1"/>
</dbReference>
<dbReference type="SUPFAM" id="SSF46785">
    <property type="entry name" value="Winged helix' DNA-binding domain"/>
    <property type="match status" value="1"/>
</dbReference>